<dbReference type="KEGG" id="stri:C7M71_018330"/>
<dbReference type="RefSeq" id="WP_111490327.1">
    <property type="nucleotide sequence ID" value="NZ_CP031264.1"/>
</dbReference>
<evidence type="ECO:0000313" key="2">
    <source>
        <dbReference type="Proteomes" id="UP000249340"/>
    </source>
</evidence>
<dbReference type="AlphaFoldDB" id="A0A345SZC5"/>
<keyword evidence="2" id="KW-1185">Reference proteome</keyword>
<accession>A0A345SZC5</accession>
<name>A0A345SZC5_9ACTN</name>
<gene>
    <name evidence="1" type="ORF">C7M71_018330</name>
</gene>
<dbReference type="EMBL" id="CP031264">
    <property type="protein sequence ID" value="AXI79080.1"/>
    <property type="molecule type" value="Genomic_DNA"/>
</dbReference>
<reference evidence="2" key="1">
    <citation type="submission" date="2018-07" db="EMBL/GenBank/DDBJ databases">
        <title>Streptacidiphilus bronchialis DSM 106435 chromosome.</title>
        <authorList>
            <person name="Batra D."/>
            <person name="Gulvik C.A."/>
        </authorList>
    </citation>
    <scope>NUCLEOTIDE SEQUENCE [LARGE SCALE GENOMIC DNA]</scope>
    <source>
        <strain evidence="2">DSM 106435</strain>
    </source>
</reference>
<evidence type="ECO:0000313" key="1">
    <source>
        <dbReference type="EMBL" id="AXI79080.1"/>
    </source>
</evidence>
<dbReference type="Proteomes" id="UP000249340">
    <property type="component" value="Chromosome"/>
</dbReference>
<proteinExistence type="predicted"/>
<dbReference type="OrthoDB" id="5192951at2"/>
<protein>
    <recommendedName>
        <fullName evidence="3">Asp23/Gls24 family envelope stress response protein</fullName>
    </recommendedName>
</protein>
<organism evidence="1 2">
    <name type="scientific">Peterkaempfera bronchialis</name>
    <dbReference type="NCBI Taxonomy" id="2126346"/>
    <lineage>
        <taxon>Bacteria</taxon>
        <taxon>Bacillati</taxon>
        <taxon>Actinomycetota</taxon>
        <taxon>Actinomycetes</taxon>
        <taxon>Kitasatosporales</taxon>
        <taxon>Streptomycetaceae</taxon>
        <taxon>Peterkaempfera</taxon>
    </lineage>
</organism>
<evidence type="ECO:0008006" key="3">
    <source>
        <dbReference type="Google" id="ProtNLM"/>
    </source>
</evidence>
<sequence>MCSDPEPPVPGSPRAPALFRDPDLIAAAVRGCPSVYRLTAGPFGASAACLAGRRVDGVEIAGEAVRVHVVGRYGPTMAEIGAEVRDALADVIPGAEVDVVVEDLATETDPAVLGARRPTLNPAHE</sequence>